<evidence type="ECO:0000313" key="2">
    <source>
        <dbReference type="Proteomes" id="UP000243723"/>
    </source>
</evidence>
<dbReference type="Proteomes" id="UP000243723">
    <property type="component" value="Unassembled WGS sequence"/>
</dbReference>
<proteinExistence type="predicted"/>
<dbReference type="AlphaFoldDB" id="A0A2P7ZQ44"/>
<sequence>MATEMSKQGLDPARDSMDRLPHEIIAIIAEHLHSQPEALSTWMQCGRIYYESSIPVFYRRIESFDQYSPRDIKSTKVAWQKLVKLVDVILQKPGLASFVEHFELHNLENIPGNMKDRNKWIDECDVLSRTLSTEVHQLLFQNSAHQVIRTDTMENRQDSLGNPGIGNKQEAWHTSFLPRLQRLEVLRISTGLELWLDWERNYEPGTYKFLRMHGEDGSKTQQSASAPSGWQCTTLPNLRDLTLNEATIGGTVPPSTIFPALTRMELRRCRLTRRFRELQALLQIKAPFRTLVIELNGIWAGERPNAPHSHVYPEDGNESLLRAIHERADTLEELTLIVRSIYDAPRFDPCTRSFSDFHSLRRLHLSFVLIASWDAKIFPPFLQELRVLDMDCSELPLLQSLIEAQQSELPQLKRIIVELATFGPELDDFATWMNTTLPMDVELVIWMHHAVDHTSMSRCEELTNIIGQNGTVRRVATEMDLSDSVIAYYLVGAWPEFSEEKWNRPGMYDM</sequence>
<dbReference type="InterPro" id="IPR032675">
    <property type="entry name" value="LRR_dom_sf"/>
</dbReference>
<gene>
    <name evidence="1" type="ORF">B9Z65_284</name>
</gene>
<organism evidence="1 2">
    <name type="scientific">Elsinoe australis</name>
    <dbReference type="NCBI Taxonomy" id="40998"/>
    <lineage>
        <taxon>Eukaryota</taxon>
        <taxon>Fungi</taxon>
        <taxon>Dikarya</taxon>
        <taxon>Ascomycota</taxon>
        <taxon>Pezizomycotina</taxon>
        <taxon>Dothideomycetes</taxon>
        <taxon>Dothideomycetidae</taxon>
        <taxon>Myriangiales</taxon>
        <taxon>Elsinoaceae</taxon>
        <taxon>Elsinoe</taxon>
    </lineage>
</organism>
<keyword evidence="2" id="KW-1185">Reference proteome</keyword>
<name>A0A2P7ZQ44_9PEZI</name>
<reference evidence="1 2" key="1">
    <citation type="submission" date="2017-05" db="EMBL/GenBank/DDBJ databases">
        <title>Draft genome sequence of Elsinoe australis.</title>
        <authorList>
            <person name="Cheng Q."/>
        </authorList>
    </citation>
    <scope>NUCLEOTIDE SEQUENCE [LARGE SCALE GENOMIC DNA]</scope>
    <source>
        <strain evidence="1 2">NL1</strain>
    </source>
</reference>
<dbReference type="EMBL" id="NHZQ01000138">
    <property type="protein sequence ID" value="PSK50340.1"/>
    <property type="molecule type" value="Genomic_DNA"/>
</dbReference>
<evidence type="ECO:0000313" key="1">
    <source>
        <dbReference type="EMBL" id="PSK50340.1"/>
    </source>
</evidence>
<comment type="caution">
    <text evidence="1">The sequence shown here is derived from an EMBL/GenBank/DDBJ whole genome shotgun (WGS) entry which is preliminary data.</text>
</comment>
<dbReference type="SUPFAM" id="SSF52047">
    <property type="entry name" value="RNI-like"/>
    <property type="match status" value="1"/>
</dbReference>
<dbReference type="Gene3D" id="3.80.10.10">
    <property type="entry name" value="Ribonuclease Inhibitor"/>
    <property type="match status" value="1"/>
</dbReference>
<accession>A0A2P7ZQ44</accession>
<protein>
    <submittedName>
        <fullName evidence="1">Uncharacterized protein</fullName>
    </submittedName>
</protein>